<dbReference type="GO" id="GO:0010970">
    <property type="term" value="P:transport along microtubule"/>
    <property type="evidence" value="ECO:0007669"/>
    <property type="project" value="TreeGrafter"/>
</dbReference>
<evidence type="ECO:0000256" key="2">
    <source>
        <dbReference type="ARBA" id="ARBA00022490"/>
    </source>
</evidence>
<sequence>MNKGEITRCIEAHGMPLTCVDMHRALGPIMDVKDDSITSPLITFKGLQSLHIADVQWSPVHPAVFATASIDGILNLWNLNESTKRYIVSLKISGSITKLMWSRNGKQLSVADIEGRVFLYDVNEVCTT</sequence>
<dbReference type="PANTHER" id="PTHR12442:SF22">
    <property type="entry name" value="CYTOPLASMIC DYNEIN 1 INTERMEDIATE CHAIN-RELATED"/>
    <property type="match status" value="1"/>
</dbReference>
<dbReference type="Pfam" id="PF00400">
    <property type="entry name" value="WD40"/>
    <property type="match status" value="1"/>
</dbReference>
<dbReference type="InterPro" id="IPR015943">
    <property type="entry name" value="WD40/YVTN_repeat-like_dom_sf"/>
</dbReference>
<accession>A0A915DP12</accession>
<dbReference type="Gene3D" id="2.130.10.10">
    <property type="entry name" value="YVTN repeat-like/Quinoprotein amine dehydrogenase"/>
    <property type="match status" value="1"/>
</dbReference>
<dbReference type="InterPro" id="IPR036322">
    <property type="entry name" value="WD40_repeat_dom_sf"/>
</dbReference>
<dbReference type="GO" id="GO:0005737">
    <property type="term" value="C:cytoplasm"/>
    <property type="evidence" value="ECO:0007669"/>
    <property type="project" value="UniProtKB-SubCell"/>
</dbReference>
<protein>
    <submittedName>
        <fullName evidence="6">Coronin</fullName>
    </submittedName>
</protein>
<dbReference type="InterPro" id="IPR050687">
    <property type="entry name" value="Dynein_IC"/>
</dbReference>
<keyword evidence="2" id="KW-0963">Cytoplasm</keyword>
<dbReference type="AlphaFoldDB" id="A0A915DP12"/>
<dbReference type="GO" id="GO:0045503">
    <property type="term" value="F:dynein light chain binding"/>
    <property type="evidence" value="ECO:0007669"/>
    <property type="project" value="TreeGrafter"/>
</dbReference>
<dbReference type="GO" id="GO:0045504">
    <property type="term" value="F:dynein heavy chain binding"/>
    <property type="evidence" value="ECO:0007669"/>
    <property type="project" value="TreeGrafter"/>
</dbReference>
<keyword evidence="4" id="KW-0677">Repeat</keyword>
<evidence type="ECO:0000256" key="4">
    <source>
        <dbReference type="ARBA" id="ARBA00022737"/>
    </source>
</evidence>
<evidence type="ECO:0000313" key="5">
    <source>
        <dbReference type="Proteomes" id="UP000887574"/>
    </source>
</evidence>
<dbReference type="GO" id="GO:0005868">
    <property type="term" value="C:cytoplasmic dynein complex"/>
    <property type="evidence" value="ECO:0007669"/>
    <property type="project" value="TreeGrafter"/>
</dbReference>
<proteinExistence type="predicted"/>
<reference evidence="6" key="1">
    <citation type="submission" date="2022-11" db="UniProtKB">
        <authorList>
            <consortium name="WormBaseParasite"/>
        </authorList>
    </citation>
    <scope>IDENTIFICATION</scope>
</reference>
<dbReference type="PANTHER" id="PTHR12442">
    <property type="entry name" value="DYNEIN INTERMEDIATE CHAIN"/>
    <property type="match status" value="1"/>
</dbReference>
<name>A0A915DP12_9BILA</name>
<organism evidence="5 6">
    <name type="scientific">Ditylenchus dipsaci</name>
    <dbReference type="NCBI Taxonomy" id="166011"/>
    <lineage>
        <taxon>Eukaryota</taxon>
        <taxon>Metazoa</taxon>
        <taxon>Ecdysozoa</taxon>
        <taxon>Nematoda</taxon>
        <taxon>Chromadorea</taxon>
        <taxon>Rhabditida</taxon>
        <taxon>Tylenchina</taxon>
        <taxon>Tylenchomorpha</taxon>
        <taxon>Sphaerularioidea</taxon>
        <taxon>Anguinidae</taxon>
        <taxon>Anguininae</taxon>
        <taxon>Ditylenchus</taxon>
    </lineage>
</organism>
<dbReference type="InterPro" id="IPR001680">
    <property type="entry name" value="WD40_rpt"/>
</dbReference>
<comment type="subcellular location">
    <subcellularLocation>
        <location evidence="1">Cytoplasm</location>
    </subcellularLocation>
</comment>
<keyword evidence="5" id="KW-1185">Reference proteome</keyword>
<evidence type="ECO:0000256" key="1">
    <source>
        <dbReference type="ARBA" id="ARBA00004496"/>
    </source>
</evidence>
<dbReference type="SUPFAM" id="SSF50978">
    <property type="entry name" value="WD40 repeat-like"/>
    <property type="match status" value="1"/>
</dbReference>
<keyword evidence="3" id="KW-0853">WD repeat</keyword>
<evidence type="ECO:0000313" key="6">
    <source>
        <dbReference type="WBParaSite" id="jg22098"/>
    </source>
</evidence>
<dbReference type="WBParaSite" id="jg22098">
    <property type="protein sequence ID" value="jg22098"/>
    <property type="gene ID" value="jg22098"/>
</dbReference>
<evidence type="ECO:0000256" key="3">
    <source>
        <dbReference type="ARBA" id="ARBA00022574"/>
    </source>
</evidence>
<dbReference type="SMART" id="SM00320">
    <property type="entry name" value="WD40"/>
    <property type="match status" value="2"/>
</dbReference>
<dbReference type="Proteomes" id="UP000887574">
    <property type="component" value="Unplaced"/>
</dbReference>